<dbReference type="EMBL" id="QWFX01000005">
    <property type="protein sequence ID" value="RIJ32989.1"/>
    <property type="molecule type" value="Genomic_DNA"/>
</dbReference>
<evidence type="ECO:0000313" key="1">
    <source>
        <dbReference type="EMBL" id="RIJ32989.1"/>
    </source>
</evidence>
<reference evidence="1 2" key="1">
    <citation type="submission" date="2018-08" db="EMBL/GenBank/DDBJ databases">
        <title>Henriciella mobilis sp. nov., isolated from seawater.</title>
        <authorList>
            <person name="Cheng H."/>
            <person name="Wu Y.-H."/>
            <person name="Xu X.-W."/>
            <person name="Guo L.-L."/>
        </authorList>
    </citation>
    <scope>NUCLEOTIDE SEQUENCE [LARGE SCALE GENOMIC DNA]</scope>
    <source>
        <strain evidence="1 2">JN25</strain>
    </source>
</reference>
<dbReference type="Proteomes" id="UP000266385">
    <property type="component" value="Unassembled WGS sequence"/>
</dbReference>
<accession>A0A399RSI8</accession>
<comment type="caution">
    <text evidence="1">The sequence shown here is derived from an EMBL/GenBank/DDBJ whole genome shotgun (WGS) entry which is preliminary data.</text>
</comment>
<proteinExistence type="predicted"/>
<protein>
    <submittedName>
        <fullName evidence="1">Uncharacterized protein</fullName>
    </submittedName>
</protein>
<dbReference type="AlphaFoldDB" id="A0A399RSI8"/>
<evidence type="ECO:0000313" key="2">
    <source>
        <dbReference type="Proteomes" id="UP000266385"/>
    </source>
</evidence>
<gene>
    <name evidence="1" type="ORF">D1223_03855</name>
</gene>
<sequence>MARIGAWVLWGWETFLSFPGKSAALSSQPSRCFRLRRAPKQPMEGASTLSPDYQALFAVALSKGFAALST</sequence>
<organism evidence="1 2">
    <name type="scientific">Henriciella mobilis</name>
    <dbReference type="NCBI Taxonomy" id="2305467"/>
    <lineage>
        <taxon>Bacteria</taxon>
        <taxon>Pseudomonadati</taxon>
        <taxon>Pseudomonadota</taxon>
        <taxon>Alphaproteobacteria</taxon>
        <taxon>Hyphomonadales</taxon>
        <taxon>Hyphomonadaceae</taxon>
        <taxon>Henriciella</taxon>
    </lineage>
</organism>
<name>A0A399RSI8_9PROT</name>
<keyword evidence="2" id="KW-1185">Reference proteome</keyword>